<dbReference type="AlphaFoldDB" id="A0A016V1S3"/>
<keyword evidence="2" id="KW-1185">Reference proteome</keyword>
<protein>
    <submittedName>
        <fullName evidence="1">Uncharacterized protein</fullName>
    </submittedName>
</protein>
<reference evidence="2" key="1">
    <citation type="journal article" date="2015" name="Nat. Genet.">
        <title>The genome and transcriptome of the zoonotic hookworm Ancylostoma ceylanicum identify infection-specific gene families.</title>
        <authorList>
            <person name="Schwarz E.M."/>
            <person name="Hu Y."/>
            <person name="Antoshechkin I."/>
            <person name="Miller M.M."/>
            <person name="Sternberg P.W."/>
            <person name="Aroian R.V."/>
        </authorList>
    </citation>
    <scope>NUCLEOTIDE SEQUENCE</scope>
    <source>
        <strain evidence="2">HY135</strain>
    </source>
</reference>
<dbReference type="EMBL" id="JARK01001355">
    <property type="protein sequence ID" value="EYC21589.1"/>
    <property type="molecule type" value="Genomic_DNA"/>
</dbReference>
<gene>
    <name evidence="1" type="primary">Acey_s0019.g3913</name>
    <name evidence="1" type="ORF">Y032_0019g3913</name>
</gene>
<organism evidence="1 2">
    <name type="scientific">Ancylostoma ceylanicum</name>
    <dbReference type="NCBI Taxonomy" id="53326"/>
    <lineage>
        <taxon>Eukaryota</taxon>
        <taxon>Metazoa</taxon>
        <taxon>Ecdysozoa</taxon>
        <taxon>Nematoda</taxon>
        <taxon>Chromadorea</taxon>
        <taxon>Rhabditida</taxon>
        <taxon>Rhabditina</taxon>
        <taxon>Rhabditomorpha</taxon>
        <taxon>Strongyloidea</taxon>
        <taxon>Ancylostomatidae</taxon>
        <taxon>Ancylostomatinae</taxon>
        <taxon>Ancylostoma</taxon>
    </lineage>
</organism>
<accession>A0A016V1S3</accession>
<name>A0A016V1S3_9BILA</name>
<evidence type="ECO:0000313" key="1">
    <source>
        <dbReference type="EMBL" id="EYC21589.1"/>
    </source>
</evidence>
<sequence>MLMMVTVLISPAHRPRKEEQRQAEEPLLRWVLCVTPQADSYILTQANVQAGSSAVSCIFMSASPQLLRWCVDSDVC</sequence>
<proteinExistence type="predicted"/>
<comment type="caution">
    <text evidence="1">The sequence shown here is derived from an EMBL/GenBank/DDBJ whole genome shotgun (WGS) entry which is preliminary data.</text>
</comment>
<dbReference type="Proteomes" id="UP000024635">
    <property type="component" value="Unassembled WGS sequence"/>
</dbReference>
<evidence type="ECO:0000313" key="2">
    <source>
        <dbReference type="Proteomes" id="UP000024635"/>
    </source>
</evidence>